<evidence type="ECO:0000256" key="1">
    <source>
        <dbReference type="SAM" id="MobiDB-lite"/>
    </source>
</evidence>
<dbReference type="InterPro" id="IPR019606">
    <property type="entry name" value="GerMN"/>
</dbReference>
<dbReference type="InterPro" id="IPR018911">
    <property type="entry name" value="Gmad2_Ig-like_dom"/>
</dbReference>
<evidence type="ECO:0000256" key="2">
    <source>
        <dbReference type="SAM" id="Phobius"/>
    </source>
</evidence>
<evidence type="ECO:0000313" key="5">
    <source>
        <dbReference type="EMBL" id="GAA5156089.1"/>
    </source>
</evidence>
<accession>A0ABP9Q855</accession>
<feature type="region of interest" description="Disordered" evidence="1">
    <location>
        <begin position="73"/>
        <end position="137"/>
    </location>
</feature>
<organism evidence="5 6">
    <name type="scientific">Nocardioides marinquilinus</name>
    <dbReference type="NCBI Taxonomy" id="1210400"/>
    <lineage>
        <taxon>Bacteria</taxon>
        <taxon>Bacillati</taxon>
        <taxon>Actinomycetota</taxon>
        <taxon>Actinomycetes</taxon>
        <taxon>Propionibacteriales</taxon>
        <taxon>Nocardioidaceae</taxon>
        <taxon>Nocardioides</taxon>
    </lineage>
</organism>
<feature type="transmembrane region" description="Helical" evidence="2">
    <location>
        <begin position="46"/>
        <end position="67"/>
    </location>
</feature>
<protein>
    <recommendedName>
        <fullName evidence="7">GerMN domain-containing protein</fullName>
    </recommendedName>
</protein>
<dbReference type="Proteomes" id="UP001500221">
    <property type="component" value="Unassembled WGS sequence"/>
</dbReference>
<sequence length="348" mass="36594">MSHDPDDDLRRLLDDAVSRVEPADRLGEIRERTRTTSAVTSRRRGWLVAGGGVLAAAAAAAVVVAVVTTSGTDDGLDEAADPATSASTPASTTASTTASGPPAAGLSPSGDPSRSVAPEPGQPAGTTPVYYVGDGPDGPDAPAEVLYRYFEPAADPLELLMSEPTDPDYRTLWPEGSLLSFSEEDGRFVVLVDGDTPVDDELARQQLVYTLQGATGSDLTVQLQYADDIGITIPPIERAPELDVLSHMSISDPGEDFVYDDDFTARGRANGFEGTVFCQLLDADGEDVWSGAAIAGGLLDSTMNPWRLRVDLDGVAPGRYTFRCQTDDPTGGAEGRGSDVDTRTITVE</sequence>
<keyword evidence="2" id="KW-1133">Transmembrane helix</keyword>
<dbReference type="Pfam" id="PF10648">
    <property type="entry name" value="Gmad2"/>
    <property type="match status" value="1"/>
</dbReference>
<keyword evidence="2" id="KW-0472">Membrane</keyword>
<keyword evidence="2" id="KW-0812">Transmembrane</keyword>
<gene>
    <name evidence="5" type="ORF">GCM10023340_42990</name>
</gene>
<dbReference type="Pfam" id="PF10646">
    <property type="entry name" value="Germane"/>
    <property type="match status" value="1"/>
</dbReference>
<feature type="region of interest" description="Disordered" evidence="1">
    <location>
        <begin position="324"/>
        <end position="348"/>
    </location>
</feature>
<name>A0ABP9Q855_9ACTN</name>
<comment type="caution">
    <text evidence="5">The sequence shown here is derived from an EMBL/GenBank/DDBJ whole genome shotgun (WGS) entry which is preliminary data.</text>
</comment>
<feature type="domain" description="GerMN" evidence="3">
    <location>
        <begin position="129"/>
        <end position="223"/>
    </location>
</feature>
<dbReference type="RefSeq" id="WP_345463862.1">
    <property type="nucleotide sequence ID" value="NZ_BAABKG010000007.1"/>
</dbReference>
<reference evidence="6" key="1">
    <citation type="journal article" date="2019" name="Int. J. Syst. Evol. Microbiol.">
        <title>The Global Catalogue of Microorganisms (GCM) 10K type strain sequencing project: providing services to taxonomists for standard genome sequencing and annotation.</title>
        <authorList>
            <consortium name="The Broad Institute Genomics Platform"/>
            <consortium name="The Broad Institute Genome Sequencing Center for Infectious Disease"/>
            <person name="Wu L."/>
            <person name="Ma J."/>
        </authorList>
    </citation>
    <scope>NUCLEOTIDE SEQUENCE [LARGE SCALE GENOMIC DNA]</scope>
    <source>
        <strain evidence="6">JCM 18459</strain>
    </source>
</reference>
<evidence type="ECO:0000259" key="3">
    <source>
        <dbReference type="Pfam" id="PF10646"/>
    </source>
</evidence>
<evidence type="ECO:0000313" key="6">
    <source>
        <dbReference type="Proteomes" id="UP001500221"/>
    </source>
</evidence>
<proteinExistence type="predicted"/>
<keyword evidence="6" id="KW-1185">Reference proteome</keyword>
<evidence type="ECO:0008006" key="7">
    <source>
        <dbReference type="Google" id="ProtNLM"/>
    </source>
</evidence>
<feature type="compositionally biased region" description="Low complexity" evidence="1">
    <location>
        <begin position="81"/>
        <end position="104"/>
    </location>
</feature>
<dbReference type="EMBL" id="BAABKG010000007">
    <property type="protein sequence ID" value="GAA5156089.1"/>
    <property type="molecule type" value="Genomic_DNA"/>
</dbReference>
<evidence type="ECO:0000259" key="4">
    <source>
        <dbReference type="Pfam" id="PF10648"/>
    </source>
</evidence>
<feature type="domain" description="Bacterial spore germination immunoglobulin-like" evidence="4">
    <location>
        <begin position="249"/>
        <end position="333"/>
    </location>
</feature>